<proteinExistence type="predicted"/>
<accession>A0A7Y9J8B5</accession>
<name>A0A7Y9J8B5_9PSEU</name>
<organism evidence="2 3">
    <name type="scientific">Actinomycetospora corticicola</name>
    <dbReference type="NCBI Taxonomy" id="663602"/>
    <lineage>
        <taxon>Bacteria</taxon>
        <taxon>Bacillati</taxon>
        <taxon>Actinomycetota</taxon>
        <taxon>Actinomycetes</taxon>
        <taxon>Pseudonocardiales</taxon>
        <taxon>Pseudonocardiaceae</taxon>
        <taxon>Actinomycetospora</taxon>
    </lineage>
</organism>
<sequence>MRVAVLAVVLLDVALLAFAEVAWLTLEVGSTPAPVSILVAAVTTPLAVRVVDRCFPGSRLVFAPLVTWFLVVVVFGFWGPAGTGTFPADWRALVLIAAGLFPGVWVASRPVRPAPSVGAASS</sequence>
<gene>
    <name evidence="2" type="ORF">BJ983_005484</name>
</gene>
<keyword evidence="3" id="KW-1185">Reference proteome</keyword>
<feature type="transmembrane region" description="Helical" evidence="1">
    <location>
        <begin position="60"/>
        <end position="78"/>
    </location>
</feature>
<keyword evidence="1" id="KW-0472">Membrane</keyword>
<feature type="transmembrane region" description="Helical" evidence="1">
    <location>
        <begin position="29"/>
        <end position="48"/>
    </location>
</feature>
<evidence type="ECO:0000313" key="2">
    <source>
        <dbReference type="EMBL" id="NYD39382.1"/>
    </source>
</evidence>
<comment type="caution">
    <text evidence="2">The sequence shown here is derived from an EMBL/GenBank/DDBJ whole genome shotgun (WGS) entry which is preliminary data.</text>
</comment>
<evidence type="ECO:0000313" key="3">
    <source>
        <dbReference type="Proteomes" id="UP000535890"/>
    </source>
</evidence>
<dbReference type="Proteomes" id="UP000535890">
    <property type="component" value="Unassembled WGS sequence"/>
</dbReference>
<evidence type="ECO:0000256" key="1">
    <source>
        <dbReference type="SAM" id="Phobius"/>
    </source>
</evidence>
<dbReference type="EMBL" id="JACCBN010000001">
    <property type="protein sequence ID" value="NYD39382.1"/>
    <property type="molecule type" value="Genomic_DNA"/>
</dbReference>
<dbReference type="AlphaFoldDB" id="A0A7Y9J8B5"/>
<keyword evidence="1" id="KW-0812">Transmembrane</keyword>
<dbReference type="RefSeq" id="WP_179796703.1">
    <property type="nucleotide sequence ID" value="NZ_BAABHP010000001.1"/>
</dbReference>
<reference evidence="2 3" key="1">
    <citation type="submission" date="2020-07" db="EMBL/GenBank/DDBJ databases">
        <title>Sequencing the genomes of 1000 actinobacteria strains.</title>
        <authorList>
            <person name="Klenk H.-P."/>
        </authorList>
    </citation>
    <scope>NUCLEOTIDE SEQUENCE [LARGE SCALE GENOMIC DNA]</scope>
    <source>
        <strain evidence="2 3">DSM 45772</strain>
    </source>
</reference>
<feature type="transmembrane region" description="Helical" evidence="1">
    <location>
        <begin position="90"/>
        <end position="107"/>
    </location>
</feature>
<protein>
    <submittedName>
        <fullName evidence="2">Uncharacterized protein</fullName>
    </submittedName>
</protein>
<keyword evidence="1" id="KW-1133">Transmembrane helix</keyword>